<sequence length="380" mass="43118">MPDKSYTEIQASAHRAISVHKQIPLEAKSYTIHDDSYGEVAYKKDDKFIEGIEDDIINQMENKRTTDDETTIELGSRLTVQGDTPSKSNNTQAQENLPKFEALSWLDASVIEANQEAAFEHLLKNTQIEDGNSEERPSSHKGNNETLGQVEMEQDKADQQQIQRRRQSATELTMEDEYSGENQGDQIDSAVKMNETANDEILTIEIETDSTAGEDKLHLQDETQKATKITFNDGKQIVDTDQSAEENSQHKSNLVNDVYENPANEEAQHMNDKQEVEAEQSSMQDNKAQQNQIHERMIELDSKWSKEHHGIAGAPEKTDQEVKKCTASLGETIEQVDQNTEQISIYNAMIDNPTDIGVELVDYDHFNERRNLQWNSISRS</sequence>
<protein>
    <submittedName>
        <fullName evidence="2">Uncharacterized protein</fullName>
    </submittedName>
</protein>
<dbReference type="AlphaFoldDB" id="A0A835SE74"/>
<name>A0A835SE74_VANPL</name>
<dbReference type="EMBL" id="JADCNM010000001">
    <property type="protein sequence ID" value="KAG0502602.1"/>
    <property type="molecule type" value="Genomic_DNA"/>
</dbReference>
<evidence type="ECO:0000313" key="3">
    <source>
        <dbReference type="Proteomes" id="UP000639772"/>
    </source>
</evidence>
<feature type="compositionally biased region" description="Polar residues" evidence="1">
    <location>
        <begin position="279"/>
        <end position="289"/>
    </location>
</feature>
<gene>
    <name evidence="2" type="ORF">HPP92_002674</name>
</gene>
<dbReference type="Proteomes" id="UP000639772">
    <property type="component" value="Chromosome 1"/>
</dbReference>
<proteinExistence type="predicted"/>
<organism evidence="2 3">
    <name type="scientific">Vanilla planifolia</name>
    <name type="common">Vanilla</name>
    <dbReference type="NCBI Taxonomy" id="51239"/>
    <lineage>
        <taxon>Eukaryota</taxon>
        <taxon>Viridiplantae</taxon>
        <taxon>Streptophyta</taxon>
        <taxon>Embryophyta</taxon>
        <taxon>Tracheophyta</taxon>
        <taxon>Spermatophyta</taxon>
        <taxon>Magnoliopsida</taxon>
        <taxon>Liliopsida</taxon>
        <taxon>Asparagales</taxon>
        <taxon>Orchidaceae</taxon>
        <taxon>Vanilloideae</taxon>
        <taxon>Vanilleae</taxon>
        <taxon>Vanilla</taxon>
    </lineage>
</organism>
<accession>A0A835SE74</accession>
<feature type="region of interest" description="Disordered" evidence="1">
    <location>
        <begin position="269"/>
        <end position="289"/>
    </location>
</feature>
<evidence type="ECO:0000313" key="2">
    <source>
        <dbReference type="EMBL" id="KAG0502602.1"/>
    </source>
</evidence>
<comment type="caution">
    <text evidence="2">The sequence shown here is derived from an EMBL/GenBank/DDBJ whole genome shotgun (WGS) entry which is preliminary data.</text>
</comment>
<reference evidence="2 3" key="1">
    <citation type="journal article" date="2020" name="Nat. Food">
        <title>A phased Vanilla planifolia genome enables genetic improvement of flavour and production.</title>
        <authorList>
            <person name="Hasing T."/>
            <person name="Tang H."/>
            <person name="Brym M."/>
            <person name="Khazi F."/>
            <person name="Huang T."/>
            <person name="Chambers A.H."/>
        </authorList>
    </citation>
    <scope>NUCLEOTIDE SEQUENCE [LARGE SCALE GENOMIC DNA]</scope>
    <source>
        <tissue evidence="2">Leaf</tissue>
    </source>
</reference>
<feature type="region of interest" description="Disordered" evidence="1">
    <location>
        <begin position="128"/>
        <end position="186"/>
    </location>
</feature>
<evidence type="ECO:0000256" key="1">
    <source>
        <dbReference type="SAM" id="MobiDB-lite"/>
    </source>
</evidence>